<dbReference type="RefSeq" id="WP_188758113.1">
    <property type="nucleotide sequence ID" value="NZ_BMJB01000001.1"/>
</dbReference>
<dbReference type="Proteomes" id="UP000648801">
    <property type="component" value="Unassembled WGS sequence"/>
</dbReference>
<reference evidence="1" key="2">
    <citation type="submission" date="2020-09" db="EMBL/GenBank/DDBJ databases">
        <authorList>
            <person name="Sun Q."/>
            <person name="Zhou Y."/>
        </authorList>
    </citation>
    <scope>NUCLEOTIDE SEQUENCE</scope>
    <source>
        <strain evidence="1">CGMCC 1.15447</strain>
    </source>
</reference>
<name>A0A916RKA5_9BACT</name>
<comment type="caution">
    <text evidence="1">The sequence shown here is derived from an EMBL/GenBank/DDBJ whole genome shotgun (WGS) entry which is preliminary data.</text>
</comment>
<dbReference type="Gene3D" id="3.30.160.100">
    <property type="entry name" value="Ribosome hibernation promotion factor-like"/>
    <property type="match status" value="1"/>
</dbReference>
<dbReference type="InterPro" id="IPR003489">
    <property type="entry name" value="RHF/RaiA"/>
</dbReference>
<dbReference type="InterPro" id="IPR036567">
    <property type="entry name" value="RHF-like"/>
</dbReference>
<evidence type="ECO:0000313" key="2">
    <source>
        <dbReference type="Proteomes" id="UP000648801"/>
    </source>
</evidence>
<organism evidence="1 2">
    <name type="scientific">Edaphobacter acidisoli</name>
    <dbReference type="NCBI Taxonomy" id="2040573"/>
    <lineage>
        <taxon>Bacteria</taxon>
        <taxon>Pseudomonadati</taxon>
        <taxon>Acidobacteriota</taxon>
        <taxon>Terriglobia</taxon>
        <taxon>Terriglobales</taxon>
        <taxon>Acidobacteriaceae</taxon>
        <taxon>Edaphobacter</taxon>
    </lineage>
</organism>
<accession>A0A916RKA5</accession>
<dbReference type="AlphaFoldDB" id="A0A916RKA5"/>
<dbReference type="Pfam" id="PF02482">
    <property type="entry name" value="Ribosomal_S30AE"/>
    <property type="match status" value="1"/>
</dbReference>
<proteinExistence type="predicted"/>
<dbReference type="SUPFAM" id="SSF69754">
    <property type="entry name" value="Ribosome binding protein Y (YfiA homologue)"/>
    <property type="match status" value="1"/>
</dbReference>
<keyword evidence="2" id="KW-1185">Reference proteome</keyword>
<dbReference type="EMBL" id="BMJB01000001">
    <property type="protein sequence ID" value="GGA59871.1"/>
    <property type="molecule type" value="Genomic_DNA"/>
</dbReference>
<gene>
    <name evidence="1" type="ORF">GCM10011507_09250</name>
</gene>
<sequence>MQIQINPGKNVTLHSKLSNFVETELNRTLHRFDTQLTRVEVHLSGETRTKHARGKRCTLEARPRGLQPLVVTGTASNTQQCVTGAAEKMKRQLEATFGRLADRRFNAPEPAYSEAL</sequence>
<reference evidence="1" key="1">
    <citation type="journal article" date="2014" name="Int. J. Syst. Evol. Microbiol.">
        <title>Complete genome sequence of Corynebacterium casei LMG S-19264T (=DSM 44701T), isolated from a smear-ripened cheese.</title>
        <authorList>
            <consortium name="US DOE Joint Genome Institute (JGI-PGF)"/>
            <person name="Walter F."/>
            <person name="Albersmeier A."/>
            <person name="Kalinowski J."/>
            <person name="Ruckert C."/>
        </authorList>
    </citation>
    <scope>NUCLEOTIDE SEQUENCE</scope>
    <source>
        <strain evidence="1">CGMCC 1.15447</strain>
    </source>
</reference>
<protein>
    <submittedName>
        <fullName evidence="1">Ribosomal subunit interface protein</fullName>
    </submittedName>
</protein>
<evidence type="ECO:0000313" key="1">
    <source>
        <dbReference type="EMBL" id="GGA59871.1"/>
    </source>
</evidence>